<dbReference type="SUPFAM" id="SSF56042">
    <property type="entry name" value="PurM C-terminal domain-like"/>
    <property type="match status" value="1"/>
</dbReference>
<dbReference type="STRING" id="1802223.A2358_01105"/>
<dbReference type="GO" id="GO:0004637">
    <property type="term" value="F:phosphoribosylamine-glycine ligase activity"/>
    <property type="evidence" value="ECO:0007669"/>
    <property type="project" value="TreeGrafter"/>
</dbReference>
<dbReference type="AlphaFoldDB" id="A0A1G2IVZ6"/>
<reference evidence="1 2" key="1">
    <citation type="journal article" date="2016" name="Nat. Commun.">
        <title>Thousands of microbial genomes shed light on interconnected biogeochemical processes in an aquifer system.</title>
        <authorList>
            <person name="Anantharaman K."/>
            <person name="Brown C.T."/>
            <person name="Hug L.A."/>
            <person name="Sharon I."/>
            <person name="Castelle C.J."/>
            <person name="Probst A.J."/>
            <person name="Thomas B.C."/>
            <person name="Singh A."/>
            <person name="Wilkins M.J."/>
            <person name="Karaoz U."/>
            <person name="Brodie E.L."/>
            <person name="Williams K.H."/>
            <person name="Hubbard S.S."/>
            <person name="Banfield J.F."/>
        </authorList>
    </citation>
    <scope>NUCLEOTIDE SEQUENCE [LARGE SCALE GENOMIC DNA]</scope>
</reference>
<dbReference type="InterPro" id="IPR004733">
    <property type="entry name" value="PurM_cligase"/>
</dbReference>
<sequence length="388" mass="42687">MSIVKKKYAEDGVDVVEGDSFSSFAGALCRSTYNNSPYVEIRDFSRGHFRGPRVFRLKGLPVDCWIDAVPDGDGTKVVLTDAAGDYDNAAYGWIAMTCGDITRWGGLPLVLLNNLDTETIGKLGDPVNTAFRAMMRSVKRIADENQLVMYKDETAELPGCVTSPNPNALTKYLWSGVAIGACNPETIITGDQIQSGMSVMALRELGLRNNGISSGRKSLAMEFGNDYYSKPAAREAINKAARHAVLYDKFLATANGWFAKDFKPLIRSFLNVHLTGGALKSKFAEDILFPRGLSARLDNLWDPPEIMRQCAKWRGMSDEECYETWHGGQGVLSVIDASNEQRFIDMAASFGIEARRAGEITYEVAPIVTVESKFTGKTISWFAPVELP</sequence>
<proteinExistence type="predicted"/>
<name>A0A1G2IVZ6_9BACT</name>
<organism evidence="1 2">
    <name type="scientific">Candidatus Staskawiczbacteria bacterium RIFOXYB1_FULL_37_44</name>
    <dbReference type="NCBI Taxonomy" id="1802223"/>
    <lineage>
        <taxon>Bacteria</taxon>
        <taxon>Candidatus Staskawicziibacteriota</taxon>
    </lineage>
</organism>
<protein>
    <submittedName>
        <fullName evidence="1">Uncharacterized protein</fullName>
    </submittedName>
</protein>
<dbReference type="GO" id="GO:0006189">
    <property type="term" value="P:'de novo' IMP biosynthetic process"/>
    <property type="evidence" value="ECO:0007669"/>
    <property type="project" value="InterPro"/>
</dbReference>
<accession>A0A1G2IVZ6</accession>
<dbReference type="Gene3D" id="3.30.1330.10">
    <property type="entry name" value="PurM-like, N-terminal domain"/>
    <property type="match status" value="1"/>
</dbReference>
<comment type="caution">
    <text evidence="1">The sequence shown here is derived from an EMBL/GenBank/DDBJ whole genome shotgun (WGS) entry which is preliminary data.</text>
</comment>
<dbReference type="PANTHER" id="PTHR10520">
    <property type="entry name" value="TRIFUNCTIONAL PURINE BIOSYNTHETIC PROTEIN ADENOSINE-3-RELATED"/>
    <property type="match status" value="1"/>
</dbReference>
<dbReference type="EMBL" id="MHPJ01000012">
    <property type="protein sequence ID" value="OGZ78852.1"/>
    <property type="molecule type" value="Genomic_DNA"/>
</dbReference>
<evidence type="ECO:0000313" key="2">
    <source>
        <dbReference type="Proteomes" id="UP000178650"/>
    </source>
</evidence>
<dbReference type="Gene3D" id="3.90.650.10">
    <property type="entry name" value="PurM-like C-terminal domain"/>
    <property type="match status" value="1"/>
</dbReference>
<dbReference type="InterPro" id="IPR036921">
    <property type="entry name" value="PurM-like_N_sf"/>
</dbReference>
<dbReference type="Proteomes" id="UP000178650">
    <property type="component" value="Unassembled WGS sequence"/>
</dbReference>
<gene>
    <name evidence="1" type="ORF">A2358_01105</name>
</gene>
<dbReference type="InterPro" id="IPR036676">
    <property type="entry name" value="PurM-like_C_sf"/>
</dbReference>
<dbReference type="GO" id="GO:0046084">
    <property type="term" value="P:adenine biosynthetic process"/>
    <property type="evidence" value="ECO:0007669"/>
    <property type="project" value="TreeGrafter"/>
</dbReference>
<evidence type="ECO:0000313" key="1">
    <source>
        <dbReference type="EMBL" id="OGZ78852.1"/>
    </source>
</evidence>
<dbReference type="SUPFAM" id="SSF55326">
    <property type="entry name" value="PurM N-terminal domain-like"/>
    <property type="match status" value="1"/>
</dbReference>
<dbReference type="PANTHER" id="PTHR10520:SF12">
    <property type="entry name" value="TRIFUNCTIONAL PURINE BIOSYNTHETIC PROTEIN ADENOSINE-3"/>
    <property type="match status" value="1"/>
</dbReference>
<dbReference type="GO" id="GO:0005829">
    <property type="term" value="C:cytosol"/>
    <property type="evidence" value="ECO:0007669"/>
    <property type="project" value="TreeGrafter"/>
</dbReference>
<dbReference type="GO" id="GO:0004641">
    <property type="term" value="F:phosphoribosylformylglycinamidine cyclo-ligase activity"/>
    <property type="evidence" value="ECO:0007669"/>
    <property type="project" value="InterPro"/>
</dbReference>